<accession>A0A846LUC3</accession>
<reference evidence="2 3" key="1">
    <citation type="submission" date="2020-02" db="EMBL/GenBank/DDBJ databases">
        <title>Sequencing the genomes of 1000 actinobacteria strains.</title>
        <authorList>
            <person name="Klenk H.-P."/>
        </authorList>
    </citation>
    <scope>NUCLEOTIDE SEQUENCE [LARGE SCALE GENOMIC DNA]</scope>
    <source>
        <strain evidence="2 3">DSM 45201</strain>
    </source>
</reference>
<evidence type="ECO:0000256" key="1">
    <source>
        <dbReference type="SAM" id="Phobius"/>
    </source>
</evidence>
<organism evidence="2 3">
    <name type="scientific">Modestobacter marinus</name>
    <dbReference type="NCBI Taxonomy" id="477641"/>
    <lineage>
        <taxon>Bacteria</taxon>
        <taxon>Bacillati</taxon>
        <taxon>Actinomycetota</taxon>
        <taxon>Actinomycetes</taxon>
        <taxon>Geodermatophilales</taxon>
        <taxon>Geodermatophilaceae</taxon>
        <taxon>Modestobacter</taxon>
    </lineage>
</organism>
<keyword evidence="1" id="KW-0812">Transmembrane</keyword>
<evidence type="ECO:0000313" key="3">
    <source>
        <dbReference type="Proteomes" id="UP000552836"/>
    </source>
</evidence>
<sequence length="279" mass="27972">MSAAVRCSHHQVEQHDHEEHTLRKAFALPTVAIAAAAFPLLSISAASAHEGAHSYQADLGAVNQSGVEGTGMVTLDGNTATVMIEASGLLAGSPHAQHFHIGALGECPTNDLADDADGDGFVSVTEAAKYYGMIGSSLTTTGDTSPDSGLSIDRFPTADDGTISYERTFEVTDDVHAAFEAGTAVLVVHGVDKDGSGAYDGDVMSDLDPSLPMEATAPAVCGALEVAQMGAMPAGGAETGAGSTAGTENTAAIGVGVLAAAGAAGAGAIAYRRRQAEQA</sequence>
<gene>
    <name evidence="2" type="ORF">FB380_003556</name>
</gene>
<dbReference type="AlphaFoldDB" id="A0A846LUC3"/>
<dbReference type="Proteomes" id="UP000552836">
    <property type="component" value="Unassembled WGS sequence"/>
</dbReference>
<comment type="caution">
    <text evidence="2">The sequence shown here is derived from an EMBL/GenBank/DDBJ whole genome shotgun (WGS) entry which is preliminary data.</text>
</comment>
<proteinExistence type="predicted"/>
<evidence type="ECO:0008006" key="4">
    <source>
        <dbReference type="Google" id="ProtNLM"/>
    </source>
</evidence>
<name>A0A846LUC3_9ACTN</name>
<keyword evidence="1" id="KW-0472">Membrane</keyword>
<keyword evidence="1" id="KW-1133">Transmembrane helix</keyword>
<protein>
    <recommendedName>
        <fullName evidence="4">CHRD domain-containing protein</fullName>
    </recommendedName>
</protein>
<dbReference type="EMBL" id="JAAMPA010000002">
    <property type="protein sequence ID" value="NIH69068.1"/>
    <property type="molecule type" value="Genomic_DNA"/>
</dbReference>
<dbReference type="RefSeq" id="WP_229682226.1">
    <property type="nucleotide sequence ID" value="NZ_BAABJU010000003.1"/>
</dbReference>
<feature type="transmembrane region" description="Helical" evidence="1">
    <location>
        <begin position="251"/>
        <end position="271"/>
    </location>
</feature>
<evidence type="ECO:0000313" key="2">
    <source>
        <dbReference type="EMBL" id="NIH69068.1"/>
    </source>
</evidence>